<evidence type="ECO:0000313" key="1">
    <source>
        <dbReference type="EMBL" id="KTB45796.1"/>
    </source>
</evidence>
<dbReference type="Proteomes" id="UP000054988">
    <property type="component" value="Unassembled WGS sequence"/>
</dbReference>
<proteinExistence type="predicted"/>
<evidence type="ECO:0000313" key="2">
    <source>
        <dbReference type="Proteomes" id="UP000054988"/>
    </source>
</evidence>
<organism evidence="1 2">
    <name type="scientific">Moniliophthora roreri</name>
    <name type="common">Frosty pod rot fungus</name>
    <name type="synonym">Monilia roreri</name>
    <dbReference type="NCBI Taxonomy" id="221103"/>
    <lineage>
        <taxon>Eukaryota</taxon>
        <taxon>Fungi</taxon>
        <taxon>Dikarya</taxon>
        <taxon>Basidiomycota</taxon>
        <taxon>Agaricomycotina</taxon>
        <taxon>Agaricomycetes</taxon>
        <taxon>Agaricomycetidae</taxon>
        <taxon>Agaricales</taxon>
        <taxon>Marasmiineae</taxon>
        <taxon>Marasmiaceae</taxon>
        <taxon>Moniliophthora</taxon>
    </lineage>
</organism>
<sequence length="88" mass="10416">MPRKRRLIPIRRSYSRDLKWRVIYQATLYKTSTQIAIDLDMPVRVIQQVKKTFRHRRCQSRGGMGRASLLTPEQTQLMVGYIQWLPAG</sequence>
<gene>
    <name evidence="1" type="ORF">WG66_1627</name>
</gene>
<comment type="caution">
    <text evidence="1">The sequence shown here is derived from an EMBL/GenBank/DDBJ whole genome shotgun (WGS) entry which is preliminary data.</text>
</comment>
<dbReference type="EMBL" id="LATX01000612">
    <property type="protein sequence ID" value="KTB45796.1"/>
    <property type="molecule type" value="Genomic_DNA"/>
</dbReference>
<name>A0A0W0GB67_MONRR</name>
<reference evidence="1 2" key="1">
    <citation type="submission" date="2015-12" db="EMBL/GenBank/DDBJ databases">
        <title>Draft genome sequence of Moniliophthora roreri, the causal agent of frosty pod rot of cacao.</title>
        <authorList>
            <person name="Aime M.C."/>
            <person name="Diaz-Valderrama J.R."/>
            <person name="Kijpornyongpan T."/>
            <person name="Phillips-Mora W."/>
        </authorList>
    </citation>
    <scope>NUCLEOTIDE SEQUENCE [LARGE SCALE GENOMIC DNA]</scope>
    <source>
        <strain evidence="1 2">MCA 2952</strain>
    </source>
</reference>
<accession>A0A0W0GB67</accession>
<protein>
    <submittedName>
        <fullName evidence="1">Uncharacterized protein</fullName>
    </submittedName>
</protein>
<dbReference type="AlphaFoldDB" id="A0A0W0GB67"/>